<dbReference type="Pfam" id="PF05975">
    <property type="entry name" value="EcsB"/>
    <property type="match status" value="1"/>
</dbReference>
<dbReference type="AlphaFoldDB" id="A0A7X6S013"/>
<dbReference type="InterPro" id="IPR010288">
    <property type="entry name" value="EcsB_ABC"/>
</dbReference>
<keyword evidence="1" id="KW-0472">Membrane</keyword>
<protein>
    <submittedName>
        <fullName evidence="2">Multidrug ABC transporter permease</fullName>
    </submittedName>
</protein>
<dbReference type="EMBL" id="JAAXPR010000002">
    <property type="protein sequence ID" value="NKZ19624.1"/>
    <property type="molecule type" value="Genomic_DNA"/>
</dbReference>
<dbReference type="RefSeq" id="WP_168548377.1">
    <property type="nucleotide sequence ID" value="NZ_JAAXPR010000002.1"/>
</dbReference>
<organism evidence="2 3">
    <name type="scientific">Streptococcus ovuberis</name>
    <dbReference type="NCBI Taxonomy" id="1936207"/>
    <lineage>
        <taxon>Bacteria</taxon>
        <taxon>Bacillati</taxon>
        <taxon>Bacillota</taxon>
        <taxon>Bacilli</taxon>
        <taxon>Lactobacillales</taxon>
        <taxon>Streptococcaceae</taxon>
        <taxon>Streptococcus</taxon>
    </lineage>
</organism>
<accession>A0A7X6S013</accession>
<evidence type="ECO:0000313" key="2">
    <source>
        <dbReference type="EMBL" id="NKZ19624.1"/>
    </source>
</evidence>
<dbReference type="GO" id="GO:0016020">
    <property type="term" value="C:membrane"/>
    <property type="evidence" value="ECO:0007669"/>
    <property type="project" value="InterPro"/>
</dbReference>
<proteinExistence type="predicted"/>
<feature type="transmembrane region" description="Helical" evidence="1">
    <location>
        <begin position="55"/>
        <end position="78"/>
    </location>
</feature>
<sequence length="345" mass="40224">MKALFLKRRQLFHKQCARYLKYVLNDHFILFMLLGMGFVMVQYSQLIKHPPQDTFVLRMVVIVLLLGASFMGDFTAYLERPDQQFLLGKEAHVAREIERAHRKGFLIWTIIQLVTAVFLYPLALAAQLSLVSYVILVLLSIVINVAYFRRKLVALTSQQRVSWDAAINHDRHQKQAVLKFFSLFTQVKGISQSVRRRAFLDPVLTLFQQGTWLYLFARAFLRSGDYLRLSLRLALLSFFSLSLIGQDLVATVLAILFNYLLLFQLMALYNHYDYQYMTSLFPVTRGEKKRSLRLFLNGFFFFLLTIQVALAAVFFQDRVYLLVLIGVQIVLNVCYLPYKIEKLID</sequence>
<feature type="transmembrane region" description="Helical" evidence="1">
    <location>
        <begin position="105"/>
        <end position="124"/>
    </location>
</feature>
<keyword evidence="1" id="KW-0812">Transmembrane</keyword>
<keyword evidence="3" id="KW-1185">Reference proteome</keyword>
<gene>
    <name evidence="2" type="ORF">HF992_01935</name>
</gene>
<name>A0A7X6S013_9STRE</name>
<feature type="transmembrane region" description="Helical" evidence="1">
    <location>
        <begin position="226"/>
        <end position="244"/>
    </location>
</feature>
<comment type="caution">
    <text evidence="2">The sequence shown here is derived from an EMBL/GenBank/DDBJ whole genome shotgun (WGS) entry which is preliminary data.</text>
</comment>
<keyword evidence="1" id="KW-1133">Transmembrane helix</keyword>
<feature type="transmembrane region" description="Helical" evidence="1">
    <location>
        <begin position="319"/>
        <end position="338"/>
    </location>
</feature>
<feature type="transmembrane region" description="Helical" evidence="1">
    <location>
        <begin position="20"/>
        <end position="43"/>
    </location>
</feature>
<evidence type="ECO:0000256" key="1">
    <source>
        <dbReference type="SAM" id="Phobius"/>
    </source>
</evidence>
<feature type="transmembrane region" description="Helical" evidence="1">
    <location>
        <begin position="250"/>
        <end position="269"/>
    </location>
</feature>
<feature type="transmembrane region" description="Helical" evidence="1">
    <location>
        <begin position="294"/>
        <end position="313"/>
    </location>
</feature>
<reference evidence="2 3" key="1">
    <citation type="submission" date="2020-04" db="EMBL/GenBank/DDBJ databases">
        <title>MicrobeNet Type strains.</title>
        <authorList>
            <person name="Nicholson A.C."/>
        </authorList>
    </citation>
    <scope>NUCLEOTIDE SEQUENCE [LARGE SCALE GENOMIC DNA]</scope>
    <source>
        <strain evidence="2 3">CCUG 69612</strain>
    </source>
</reference>
<feature type="transmembrane region" description="Helical" evidence="1">
    <location>
        <begin position="130"/>
        <end position="148"/>
    </location>
</feature>
<dbReference type="PIRSF" id="PIRSF037259">
    <property type="entry name" value="EcsB_ABC"/>
    <property type="match status" value="1"/>
</dbReference>
<evidence type="ECO:0000313" key="3">
    <source>
        <dbReference type="Proteomes" id="UP000522720"/>
    </source>
</evidence>
<dbReference type="Proteomes" id="UP000522720">
    <property type="component" value="Unassembled WGS sequence"/>
</dbReference>